<dbReference type="OrthoDB" id="6461465at2759"/>
<evidence type="ECO:0000313" key="1">
    <source>
        <dbReference type="EMBL" id="GFU25398.1"/>
    </source>
</evidence>
<proteinExistence type="predicted"/>
<comment type="caution">
    <text evidence="1">The sequence shown here is derived from an EMBL/GenBank/DDBJ whole genome shotgun (WGS) entry which is preliminary data.</text>
</comment>
<gene>
    <name evidence="1" type="ORF">NPIL_270051</name>
</gene>
<name>A0A8X6QHB8_NEPPI</name>
<protein>
    <submittedName>
        <fullName evidence="1">Uncharacterized protein</fullName>
    </submittedName>
</protein>
<reference evidence="1" key="1">
    <citation type="submission" date="2020-08" db="EMBL/GenBank/DDBJ databases">
        <title>Multicomponent nature underlies the extraordinary mechanical properties of spider dragline silk.</title>
        <authorList>
            <person name="Kono N."/>
            <person name="Nakamura H."/>
            <person name="Mori M."/>
            <person name="Yoshida Y."/>
            <person name="Ohtoshi R."/>
            <person name="Malay A.D."/>
            <person name="Moran D.A.P."/>
            <person name="Tomita M."/>
            <person name="Numata K."/>
            <person name="Arakawa K."/>
        </authorList>
    </citation>
    <scope>NUCLEOTIDE SEQUENCE</scope>
</reference>
<keyword evidence="2" id="KW-1185">Reference proteome</keyword>
<evidence type="ECO:0000313" key="2">
    <source>
        <dbReference type="Proteomes" id="UP000887013"/>
    </source>
</evidence>
<organism evidence="1 2">
    <name type="scientific">Nephila pilipes</name>
    <name type="common">Giant wood spider</name>
    <name type="synonym">Nephila maculata</name>
    <dbReference type="NCBI Taxonomy" id="299642"/>
    <lineage>
        <taxon>Eukaryota</taxon>
        <taxon>Metazoa</taxon>
        <taxon>Ecdysozoa</taxon>
        <taxon>Arthropoda</taxon>
        <taxon>Chelicerata</taxon>
        <taxon>Arachnida</taxon>
        <taxon>Araneae</taxon>
        <taxon>Araneomorphae</taxon>
        <taxon>Entelegynae</taxon>
        <taxon>Araneoidea</taxon>
        <taxon>Nephilidae</taxon>
        <taxon>Nephila</taxon>
    </lineage>
</organism>
<dbReference type="Proteomes" id="UP000887013">
    <property type="component" value="Unassembled WGS sequence"/>
</dbReference>
<accession>A0A8X6QHB8</accession>
<dbReference type="AlphaFoldDB" id="A0A8X6QHB8"/>
<dbReference type="EMBL" id="BMAW01128421">
    <property type="protein sequence ID" value="GFU25398.1"/>
    <property type="molecule type" value="Genomic_DNA"/>
</dbReference>
<sequence>MGEKKYYKDRVMDPEGIWAHLEPPTFRHRETHGILALSSDYELGIPLQCTIATATRHATFNIYKGWYKNLQKDFIGPMDISILKIYGGNRDLTNLLK</sequence>